<dbReference type="EMBL" id="QCXX01000004">
    <property type="protein sequence ID" value="PUV23650.1"/>
    <property type="molecule type" value="Genomic_DNA"/>
</dbReference>
<accession>A0A363NSF5</accession>
<evidence type="ECO:0000313" key="1">
    <source>
        <dbReference type="EMBL" id="PUV23650.1"/>
    </source>
</evidence>
<organism evidence="1 2">
    <name type="scientific">Sphingobacterium athyrii</name>
    <dbReference type="NCBI Taxonomy" id="2152717"/>
    <lineage>
        <taxon>Bacteria</taxon>
        <taxon>Pseudomonadati</taxon>
        <taxon>Bacteroidota</taxon>
        <taxon>Sphingobacteriia</taxon>
        <taxon>Sphingobacteriales</taxon>
        <taxon>Sphingobacteriaceae</taxon>
        <taxon>Sphingobacterium</taxon>
    </lineage>
</organism>
<dbReference type="RefSeq" id="WP_108634991.1">
    <property type="nucleotide sequence ID" value="NZ_QCXX01000004.1"/>
</dbReference>
<dbReference type="Proteomes" id="UP000250831">
    <property type="component" value="Unassembled WGS sequence"/>
</dbReference>
<evidence type="ECO:0008006" key="3">
    <source>
        <dbReference type="Google" id="ProtNLM"/>
    </source>
</evidence>
<reference evidence="1 2" key="1">
    <citation type="submission" date="2018-04" db="EMBL/GenBank/DDBJ databases">
        <title>Sphingobacterium sp. M46 Genome.</title>
        <authorList>
            <person name="Cheng J."/>
            <person name="Li Y."/>
        </authorList>
    </citation>
    <scope>NUCLEOTIDE SEQUENCE [LARGE SCALE GENOMIC DNA]</scope>
    <source>
        <strain evidence="1 2">M46</strain>
    </source>
</reference>
<proteinExistence type="predicted"/>
<gene>
    <name evidence="1" type="ORF">DCO56_17330</name>
</gene>
<dbReference type="AlphaFoldDB" id="A0A363NSF5"/>
<evidence type="ECO:0000313" key="2">
    <source>
        <dbReference type="Proteomes" id="UP000250831"/>
    </source>
</evidence>
<name>A0A363NSF5_9SPHI</name>
<keyword evidence="2" id="KW-1185">Reference proteome</keyword>
<sequence length="220" mass="24352">MKYIVSILLTLCVTNLIAQEKDNKIKYLPFEVIYFGGVQFNNASNLNKILMQEGAGKLPGFGWNAGAGVAYRMKQMLIGGSFSLSTNSKKDNTLNTGDIILYVATNAVHTGNLILSPQLGLGSQWSTFTIQKHNQSGSFDDFLTTQSNQTKMEHNSAIVDFNITLKSMNKNRTIFYPECRVGYKSSITKNDWKLIGTKATDVPADRLGSFYAQLAWGIGR</sequence>
<dbReference type="OrthoDB" id="703412at2"/>
<protein>
    <recommendedName>
        <fullName evidence="3">Outer membrane protein beta-barrel domain-containing protein</fullName>
    </recommendedName>
</protein>
<comment type="caution">
    <text evidence="1">The sequence shown here is derived from an EMBL/GenBank/DDBJ whole genome shotgun (WGS) entry which is preliminary data.</text>
</comment>